<reference evidence="1" key="1">
    <citation type="submission" date="2021-06" db="EMBL/GenBank/DDBJ databases">
        <authorList>
            <person name="Kallberg Y."/>
            <person name="Tangrot J."/>
            <person name="Rosling A."/>
        </authorList>
    </citation>
    <scope>NUCLEOTIDE SEQUENCE</scope>
    <source>
        <strain evidence="1">MA453B</strain>
    </source>
</reference>
<gene>
    <name evidence="1" type="ORF">DERYTH_LOCUS12613</name>
</gene>
<sequence length="252" mass="29295">KRLKNEAFHDAAITASTIWKNYLHTEQECNKLIFHCLDAELTEYELREIVNLASINNFIDEKAEKSKSENDNTYDNNLSDDLSNWGNLILEETVNLKDPIFQEKDFILCEVSTNTSRVNKRKTPDVEIEPEELIEDGFIIKDINFDETTSIHKSRNQVILDLALDKPSESIEKSLESSDSKLDKIEEFIRSDEDIEHDSTNESGYFHYQNKEAQIFLIHEGKAKISAYLIMGNIDFIFYAALEVSFYKKYEQ</sequence>
<feature type="non-terminal residue" evidence="1">
    <location>
        <position position="252"/>
    </location>
</feature>
<keyword evidence="2" id="KW-1185">Reference proteome</keyword>
<dbReference type="Proteomes" id="UP000789405">
    <property type="component" value="Unassembled WGS sequence"/>
</dbReference>
<dbReference type="AlphaFoldDB" id="A0A9N9HME1"/>
<evidence type="ECO:0000313" key="1">
    <source>
        <dbReference type="EMBL" id="CAG8694919.1"/>
    </source>
</evidence>
<proteinExistence type="predicted"/>
<organism evidence="1 2">
    <name type="scientific">Dentiscutata erythropus</name>
    <dbReference type="NCBI Taxonomy" id="1348616"/>
    <lineage>
        <taxon>Eukaryota</taxon>
        <taxon>Fungi</taxon>
        <taxon>Fungi incertae sedis</taxon>
        <taxon>Mucoromycota</taxon>
        <taxon>Glomeromycotina</taxon>
        <taxon>Glomeromycetes</taxon>
        <taxon>Diversisporales</taxon>
        <taxon>Gigasporaceae</taxon>
        <taxon>Dentiscutata</taxon>
    </lineage>
</organism>
<dbReference type="EMBL" id="CAJVPY010008374">
    <property type="protein sequence ID" value="CAG8694919.1"/>
    <property type="molecule type" value="Genomic_DNA"/>
</dbReference>
<evidence type="ECO:0000313" key="2">
    <source>
        <dbReference type="Proteomes" id="UP000789405"/>
    </source>
</evidence>
<feature type="non-terminal residue" evidence="1">
    <location>
        <position position="1"/>
    </location>
</feature>
<protein>
    <submittedName>
        <fullName evidence="1">22762_t:CDS:1</fullName>
    </submittedName>
</protein>
<accession>A0A9N9HME1</accession>
<name>A0A9N9HME1_9GLOM</name>
<comment type="caution">
    <text evidence="1">The sequence shown here is derived from an EMBL/GenBank/DDBJ whole genome shotgun (WGS) entry which is preliminary data.</text>
</comment>